<gene>
    <name evidence="1" type="ORF">ASPVEDRAFT_47780</name>
</gene>
<dbReference type="RefSeq" id="XP_040674396.1">
    <property type="nucleotide sequence ID" value="XM_040813858.1"/>
</dbReference>
<accession>A0A1L9Q4D6</accession>
<dbReference type="Proteomes" id="UP000184073">
    <property type="component" value="Unassembled WGS sequence"/>
</dbReference>
<proteinExistence type="predicted"/>
<dbReference type="GeneID" id="63729369"/>
<name>A0A1L9Q4D6_ASPVE</name>
<dbReference type="VEuPathDB" id="FungiDB:ASPVEDRAFT_47780"/>
<reference evidence="2" key="1">
    <citation type="journal article" date="2017" name="Genome Biol.">
        <title>Comparative genomics reveals high biological diversity and specific adaptations in the industrially and medically important fungal genus Aspergillus.</title>
        <authorList>
            <person name="de Vries R.P."/>
            <person name="Riley R."/>
            <person name="Wiebenga A."/>
            <person name="Aguilar-Osorio G."/>
            <person name="Amillis S."/>
            <person name="Uchima C.A."/>
            <person name="Anderluh G."/>
            <person name="Asadollahi M."/>
            <person name="Askin M."/>
            <person name="Barry K."/>
            <person name="Battaglia E."/>
            <person name="Bayram O."/>
            <person name="Benocci T."/>
            <person name="Braus-Stromeyer S.A."/>
            <person name="Caldana C."/>
            <person name="Canovas D."/>
            <person name="Cerqueira G.C."/>
            <person name="Chen F."/>
            <person name="Chen W."/>
            <person name="Choi C."/>
            <person name="Clum A."/>
            <person name="Dos Santos R.A."/>
            <person name="Damasio A.R."/>
            <person name="Diallinas G."/>
            <person name="Emri T."/>
            <person name="Fekete E."/>
            <person name="Flipphi M."/>
            <person name="Freyberg S."/>
            <person name="Gallo A."/>
            <person name="Gournas C."/>
            <person name="Habgood R."/>
            <person name="Hainaut M."/>
            <person name="Harispe M.L."/>
            <person name="Henrissat B."/>
            <person name="Hilden K.S."/>
            <person name="Hope R."/>
            <person name="Hossain A."/>
            <person name="Karabika E."/>
            <person name="Karaffa L."/>
            <person name="Karanyi Z."/>
            <person name="Krasevec N."/>
            <person name="Kuo A."/>
            <person name="Kusch H."/>
            <person name="LaButti K."/>
            <person name="Lagendijk E.L."/>
            <person name="Lapidus A."/>
            <person name="Levasseur A."/>
            <person name="Lindquist E."/>
            <person name="Lipzen A."/>
            <person name="Logrieco A.F."/>
            <person name="MacCabe A."/>
            <person name="Maekelae M.R."/>
            <person name="Malavazi I."/>
            <person name="Melin P."/>
            <person name="Meyer V."/>
            <person name="Mielnichuk N."/>
            <person name="Miskei M."/>
            <person name="Molnar A.P."/>
            <person name="Mule G."/>
            <person name="Ngan C.Y."/>
            <person name="Orejas M."/>
            <person name="Orosz E."/>
            <person name="Ouedraogo J.P."/>
            <person name="Overkamp K.M."/>
            <person name="Park H.-S."/>
            <person name="Perrone G."/>
            <person name="Piumi F."/>
            <person name="Punt P.J."/>
            <person name="Ram A.F."/>
            <person name="Ramon A."/>
            <person name="Rauscher S."/>
            <person name="Record E."/>
            <person name="Riano-Pachon D.M."/>
            <person name="Robert V."/>
            <person name="Roehrig J."/>
            <person name="Ruller R."/>
            <person name="Salamov A."/>
            <person name="Salih N.S."/>
            <person name="Samson R.A."/>
            <person name="Sandor E."/>
            <person name="Sanguinetti M."/>
            <person name="Schuetze T."/>
            <person name="Sepcic K."/>
            <person name="Shelest E."/>
            <person name="Sherlock G."/>
            <person name="Sophianopoulou V."/>
            <person name="Squina F.M."/>
            <person name="Sun H."/>
            <person name="Susca A."/>
            <person name="Todd R.B."/>
            <person name="Tsang A."/>
            <person name="Unkles S.E."/>
            <person name="van de Wiele N."/>
            <person name="van Rossen-Uffink D."/>
            <person name="Oliveira J.V."/>
            <person name="Vesth T.C."/>
            <person name="Visser J."/>
            <person name="Yu J.-H."/>
            <person name="Zhou M."/>
            <person name="Andersen M.R."/>
            <person name="Archer D.B."/>
            <person name="Baker S.E."/>
            <person name="Benoit I."/>
            <person name="Brakhage A.A."/>
            <person name="Braus G.H."/>
            <person name="Fischer R."/>
            <person name="Frisvad J.C."/>
            <person name="Goldman G.H."/>
            <person name="Houbraken J."/>
            <person name="Oakley B."/>
            <person name="Pocsi I."/>
            <person name="Scazzocchio C."/>
            <person name="Seiboth B."/>
            <person name="vanKuyk P.A."/>
            <person name="Wortman J."/>
            <person name="Dyer P.S."/>
            <person name="Grigoriev I.V."/>
        </authorList>
    </citation>
    <scope>NUCLEOTIDE SEQUENCE [LARGE SCALE GENOMIC DNA]</scope>
    <source>
        <strain evidence="2">CBS 583.65</strain>
    </source>
</reference>
<dbReference type="EMBL" id="KV878140">
    <property type="protein sequence ID" value="OJJ08634.1"/>
    <property type="molecule type" value="Genomic_DNA"/>
</dbReference>
<dbReference type="AlphaFoldDB" id="A0A1L9Q4D6"/>
<protein>
    <submittedName>
        <fullName evidence="1">Uncharacterized protein</fullName>
    </submittedName>
</protein>
<organism evidence="1 2">
    <name type="scientific">Aspergillus versicolor CBS 583.65</name>
    <dbReference type="NCBI Taxonomy" id="1036611"/>
    <lineage>
        <taxon>Eukaryota</taxon>
        <taxon>Fungi</taxon>
        <taxon>Dikarya</taxon>
        <taxon>Ascomycota</taxon>
        <taxon>Pezizomycotina</taxon>
        <taxon>Eurotiomycetes</taxon>
        <taxon>Eurotiomycetidae</taxon>
        <taxon>Eurotiales</taxon>
        <taxon>Aspergillaceae</taxon>
        <taxon>Aspergillus</taxon>
        <taxon>Aspergillus subgen. Nidulantes</taxon>
    </lineage>
</organism>
<evidence type="ECO:0000313" key="1">
    <source>
        <dbReference type="EMBL" id="OJJ08634.1"/>
    </source>
</evidence>
<evidence type="ECO:0000313" key="2">
    <source>
        <dbReference type="Proteomes" id="UP000184073"/>
    </source>
</evidence>
<sequence>MHDLTAYYFFSLSVLGAGIDLTDALLACADGHDLPSGVLDPSQLIYDLRRDEIKGRGRYSTRMGCPCLMIFRSLFVSYAVCI</sequence>
<keyword evidence="2" id="KW-1185">Reference proteome</keyword>